<gene>
    <name evidence="1" type="ORF">DBR06_SOUSAS24610002</name>
</gene>
<reference evidence="1 2" key="1">
    <citation type="journal article" date="2018" name="Genomics">
        <title>Molecular footprints of inshore aquatic adaptation in Indo-Pacific humpback dolphin (Sousa chinensis).</title>
        <authorList>
            <person name="Ming Y."/>
            <person name="Jian J."/>
            <person name="Yu F."/>
            <person name="Yu X."/>
            <person name="Wang J."/>
            <person name="Liu W."/>
        </authorList>
    </citation>
    <scope>NUCLEOTIDE SEQUENCE [LARGE SCALE GENOMIC DNA]</scope>
    <source>
        <strain evidence="1">MY-2018</strain>
        <tissue evidence="1">Skin</tissue>
    </source>
</reference>
<dbReference type="AlphaFoldDB" id="A0A484GGW7"/>
<evidence type="ECO:0000313" key="2">
    <source>
        <dbReference type="Proteomes" id="UP000295264"/>
    </source>
</evidence>
<dbReference type="Proteomes" id="UP000295264">
    <property type="component" value="Unassembled WGS sequence"/>
</dbReference>
<name>A0A484GGW7_SOUCH</name>
<organism evidence="1 2">
    <name type="scientific">Sousa chinensis</name>
    <name type="common">Indo-pacific humpbacked dolphin</name>
    <name type="synonym">Steno chinensis</name>
    <dbReference type="NCBI Taxonomy" id="103600"/>
    <lineage>
        <taxon>Eukaryota</taxon>
        <taxon>Metazoa</taxon>
        <taxon>Chordata</taxon>
        <taxon>Craniata</taxon>
        <taxon>Vertebrata</taxon>
        <taxon>Euteleostomi</taxon>
        <taxon>Mammalia</taxon>
        <taxon>Eutheria</taxon>
        <taxon>Laurasiatheria</taxon>
        <taxon>Artiodactyla</taxon>
        <taxon>Whippomorpha</taxon>
        <taxon>Cetacea</taxon>
        <taxon>Odontoceti</taxon>
        <taxon>Delphinidae</taxon>
        <taxon>Sousa</taxon>
    </lineage>
</organism>
<protein>
    <submittedName>
        <fullName evidence="1">Uncharacterized protein</fullName>
    </submittedName>
</protein>
<comment type="caution">
    <text evidence="1">The sequence shown here is derived from an EMBL/GenBank/DDBJ whole genome shotgun (WGS) entry which is preliminary data.</text>
</comment>
<proteinExistence type="predicted"/>
<sequence>MKIRGLCRYKYSRAAEELSGFSTINAFGFTMDSALLPVYLGWFGLRPFSLASLSFFCYGFSTTSKYKASLKCHSPKLLEIFISRERLQSPNSLRLPSKDKPPSRRLLPQQLYVKVKRKLFLLPGDSRLLNT</sequence>
<accession>A0A484GGW7</accession>
<keyword evidence="2" id="KW-1185">Reference proteome</keyword>
<evidence type="ECO:0000313" key="1">
    <source>
        <dbReference type="EMBL" id="TEA34933.1"/>
    </source>
</evidence>
<dbReference type="EMBL" id="QWLN02008135">
    <property type="protein sequence ID" value="TEA34933.1"/>
    <property type="molecule type" value="Genomic_DNA"/>
</dbReference>